<keyword evidence="2" id="KW-0472">Membrane</keyword>
<proteinExistence type="predicted"/>
<keyword evidence="2" id="KW-0812">Transmembrane</keyword>
<dbReference type="CDD" id="cd16430">
    <property type="entry name" value="TraB"/>
    <property type="match status" value="1"/>
</dbReference>
<dbReference type="AlphaFoldDB" id="A0A368XBK5"/>
<keyword evidence="2" id="KW-1133">Transmembrane helix</keyword>
<dbReference type="RefSeq" id="WP_114471904.1">
    <property type="nucleotide sequence ID" value="NZ_QPJK01000013.1"/>
</dbReference>
<feature type="compositionally biased region" description="Basic and acidic residues" evidence="1">
    <location>
        <begin position="463"/>
        <end position="473"/>
    </location>
</feature>
<keyword evidence="4" id="KW-1185">Reference proteome</keyword>
<feature type="region of interest" description="Disordered" evidence="1">
    <location>
        <begin position="449"/>
        <end position="473"/>
    </location>
</feature>
<dbReference type="OrthoDB" id="15544at2"/>
<organism evidence="3 4">
    <name type="scientific">Pseudorhodoferax soli</name>
    <dbReference type="NCBI Taxonomy" id="545864"/>
    <lineage>
        <taxon>Bacteria</taxon>
        <taxon>Pseudomonadati</taxon>
        <taxon>Pseudomonadota</taxon>
        <taxon>Betaproteobacteria</taxon>
        <taxon>Burkholderiales</taxon>
        <taxon>Comamonadaceae</taxon>
    </lineage>
</organism>
<dbReference type="Pfam" id="PF03743">
    <property type="entry name" value="TrbI"/>
    <property type="match status" value="1"/>
</dbReference>
<feature type="compositionally biased region" description="Pro residues" evidence="1">
    <location>
        <begin position="171"/>
        <end position="185"/>
    </location>
</feature>
<feature type="compositionally biased region" description="Low complexity" evidence="1">
    <location>
        <begin position="151"/>
        <end position="170"/>
    </location>
</feature>
<sequence length="473" mass="49732">MIPSTPPRKPPSDPASPRERWLARMTPRQRQFALLAAIVAAGVALLWIVFSFSESATTSGGGRQPAAHPDDVTNIGVMPPGGQVNALDQWVGQAGRKLAQYESEREEQGRQNKDRQAFEARTMQRFAELEQRLLGSVNRSPPPTPAPPAPQSQAEPPYATVMPPQQALPVRPAPAAPLGPPPPSSPLTGSPVAVVVPRSPSPVISRVSLGGAPARPIEAAAVPSDTAAGAATNQASSTVSTFLPVSFTRGILLGGLDAPTGGQSQSNPHPVLIRLSDNSVLPNQFRGEYVECFVVAAGYGDISSERAYLRTENLSCVRADGATLEVRIQGSIYGEDGKVGMRGRLVTKQGQMLANALLAGVVSGIGQGLSTANTSYSSSPLGTVASTDSSADAYRAGLGSGVGKALDRLAQYYIKLAENTFPVIEVDAGRQIDVVITKGVRIEVPMTSTTQAGARRAQAPQHRYLEPTDDHSY</sequence>
<feature type="compositionally biased region" description="Pro residues" evidence="1">
    <location>
        <begin position="140"/>
        <end position="150"/>
    </location>
</feature>
<evidence type="ECO:0000313" key="4">
    <source>
        <dbReference type="Proteomes" id="UP000252884"/>
    </source>
</evidence>
<gene>
    <name evidence="3" type="ORF">DES41_11323</name>
</gene>
<name>A0A368XBK5_9BURK</name>
<dbReference type="Proteomes" id="UP000252884">
    <property type="component" value="Unassembled WGS sequence"/>
</dbReference>
<evidence type="ECO:0000313" key="3">
    <source>
        <dbReference type="EMBL" id="RCW65099.1"/>
    </source>
</evidence>
<comment type="caution">
    <text evidence="3">The sequence shown here is derived from an EMBL/GenBank/DDBJ whole genome shotgun (WGS) entry which is preliminary data.</text>
</comment>
<evidence type="ECO:0000256" key="2">
    <source>
        <dbReference type="SAM" id="Phobius"/>
    </source>
</evidence>
<dbReference type="EMBL" id="QPJK01000013">
    <property type="protein sequence ID" value="RCW65099.1"/>
    <property type="molecule type" value="Genomic_DNA"/>
</dbReference>
<reference evidence="3 4" key="1">
    <citation type="submission" date="2018-07" db="EMBL/GenBank/DDBJ databases">
        <title>Genomic Encyclopedia of Type Strains, Phase IV (KMG-IV): sequencing the most valuable type-strain genomes for metagenomic binning, comparative biology and taxonomic classification.</title>
        <authorList>
            <person name="Goeker M."/>
        </authorList>
    </citation>
    <scope>NUCLEOTIDE SEQUENCE [LARGE SCALE GENOMIC DNA]</scope>
    <source>
        <strain evidence="3 4">DSM 21634</strain>
    </source>
</reference>
<accession>A0A368XBK5</accession>
<dbReference type="InterPro" id="IPR005498">
    <property type="entry name" value="T4SS_VirB10/TraB/TrbI"/>
</dbReference>
<protein>
    <submittedName>
        <fullName evidence="3">Conjugal transfer pilus assembly protein TraB</fullName>
    </submittedName>
</protein>
<evidence type="ECO:0000256" key="1">
    <source>
        <dbReference type="SAM" id="MobiDB-lite"/>
    </source>
</evidence>
<feature type="region of interest" description="Disordered" evidence="1">
    <location>
        <begin position="136"/>
        <end position="193"/>
    </location>
</feature>
<feature type="transmembrane region" description="Helical" evidence="2">
    <location>
        <begin position="32"/>
        <end position="50"/>
    </location>
</feature>